<evidence type="ECO:0000313" key="2">
    <source>
        <dbReference type="Proteomes" id="UP000014627"/>
    </source>
</evidence>
<organism evidence="1 2">
    <name type="scientific">Chlamydia psittaci 99DC5</name>
    <dbReference type="NCBI Taxonomy" id="1112251"/>
    <lineage>
        <taxon>Bacteria</taxon>
        <taxon>Pseudomonadati</taxon>
        <taxon>Chlamydiota</taxon>
        <taxon>Chlamydiia</taxon>
        <taxon>Chlamydiales</taxon>
        <taxon>Chlamydiaceae</taxon>
        <taxon>Chlamydia/Chlamydophila group</taxon>
        <taxon>Chlamydia</taxon>
    </lineage>
</organism>
<gene>
    <name evidence="1" type="ORF">CP99DC5_0305</name>
</gene>
<keyword evidence="2" id="KW-1185">Reference proteome</keyword>
<protein>
    <submittedName>
        <fullName evidence="1">Uncharacterized protein</fullName>
    </submittedName>
</protein>
<comment type="caution">
    <text evidence="1">The sequence shown here is derived from an EMBL/GenBank/DDBJ whole genome shotgun (WGS) entry which is preliminary data.</text>
</comment>
<sequence>MNKKLVALSTLAKIEMYHSSLKVRHFKSEKHYLSQELVNIKERMTLVSKTRKERFLYRNNIEHYNSLLEHLQTLQVSIYKQHDISCNRLQEHQSKLLELINRRKIIEKIKNNKYSKYQEIGTQG</sequence>
<name>A0ABP2X3Y4_CHLPS</name>
<dbReference type="Proteomes" id="UP000014627">
    <property type="component" value="Unassembled WGS sequence"/>
</dbReference>
<dbReference type="EMBL" id="ATLC01000045">
    <property type="protein sequence ID" value="EPJ28387.1"/>
    <property type="molecule type" value="Genomic_DNA"/>
</dbReference>
<evidence type="ECO:0000313" key="1">
    <source>
        <dbReference type="EMBL" id="EPJ28387.1"/>
    </source>
</evidence>
<proteinExistence type="predicted"/>
<dbReference type="GeneID" id="12242558"/>
<dbReference type="RefSeq" id="WP_006343568.1">
    <property type="nucleotide sequence ID" value="NZ_KE356190.1"/>
</dbReference>
<reference evidence="1 2" key="1">
    <citation type="submission" date="2013-04" db="EMBL/GenBank/DDBJ databases">
        <title>Genome sequence of Chlamydia psittaci 99DC5.</title>
        <authorList>
            <person name="Huot-Creasy H."/>
            <person name="McCracken C.L."/>
            <person name="Humphries M."/>
            <person name="Sachse K."/>
            <person name="Laroucau K."/>
            <person name="Bavoil P."/>
            <person name="Myers G.S."/>
        </authorList>
    </citation>
    <scope>NUCLEOTIDE SEQUENCE [LARGE SCALE GENOMIC DNA]</scope>
    <source>
        <strain evidence="1 2">99DC5</strain>
    </source>
</reference>
<accession>A0ABP2X3Y4</accession>